<dbReference type="PANTHER" id="PTHR42753:SF2">
    <property type="entry name" value="PROLINE--TRNA LIGASE"/>
    <property type="match status" value="1"/>
</dbReference>
<protein>
    <submittedName>
        <fullName evidence="2">Unannotated protein</fullName>
    </submittedName>
</protein>
<organism evidence="2">
    <name type="scientific">freshwater metagenome</name>
    <dbReference type="NCBI Taxonomy" id="449393"/>
    <lineage>
        <taxon>unclassified sequences</taxon>
        <taxon>metagenomes</taxon>
        <taxon>ecological metagenomes</taxon>
    </lineage>
</organism>
<sequence>MGSYGIGVTRAVAAIAEQTYDEIGLNWPAELAPAKVHIVATGKEDLPFDTAEKIATELEAAGVSVMLDDRRGTSPGVKFKDAELIGNPVIVVVGKSLEQGNVEVRVRKSGDKQEVALASTATSICALVASL</sequence>
<dbReference type="Gene3D" id="3.40.50.800">
    <property type="entry name" value="Anticodon-binding domain"/>
    <property type="match status" value="1"/>
</dbReference>
<dbReference type="InterPro" id="IPR036621">
    <property type="entry name" value="Anticodon-bd_dom_sf"/>
</dbReference>
<dbReference type="InterPro" id="IPR044140">
    <property type="entry name" value="ProRS_anticodon_short"/>
</dbReference>
<dbReference type="GO" id="GO:0004827">
    <property type="term" value="F:proline-tRNA ligase activity"/>
    <property type="evidence" value="ECO:0007669"/>
    <property type="project" value="TreeGrafter"/>
</dbReference>
<dbReference type="SUPFAM" id="SSF52954">
    <property type="entry name" value="Class II aaRS ABD-related"/>
    <property type="match status" value="1"/>
</dbReference>
<evidence type="ECO:0000313" key="2">
    <source>
        <dbReference type="EMBL" id="CAB4643337.1"/>
    </source>
</evidence>
<dbReference type="InterPro" id="IPR050062">
    <property type="entry name" value="Pro-tRNA_synthetase"/>
</dbReference>
<dbReference type="AlphaFoldDB" id="A0A6J6K0R6"/>
<name>A0A6J6K0R6_9ZZZZ</name>
<evidence type="ECO:0000259" key="1">
    <source>
        <dbReference type="Pfam" id="PF03129"/>
    </source>
</evidence>
<dbReference type="GO" id="GO:0005829">
    <property type="term" value="C:cytosol"/>
    <property type="evidence" value="ECO:0007669"/>
    <property type="project" value="TreeGrafter"/>
</dbReference>
<dbReference type="Pfam" id="PF03129">
    <property type="entry name" value="HGTP_anticodon"/>
    <property type="match status" value="1"/>
</dbReference>
<dbReference type="EMBL" id="CAEZVX010000109">
    <property type="protein sequence ID" value="CAB4643337.1"/>
    <property type="molecule type" value="Genomic_DNA"/>
</dbReference>
<dbReference type="GO" id="GO:0006433">
    <property type="term" value="P:prolyl-tRNA aminoacylation"/>
    <property type="evidence" value="ECO:0007669"/>
    <property type="project" value="TreeGrafter"/>
</dbReference>
<gene>
    <name evidence="2" type="ORF">UFOPK2155_00724</name>
</gene>
<accession>A0A6J6K0R6</accession>
<dbReference type="InterPro" id="IPR045864">
    <property type="entry name" value="aa-tRNA-synth_II/BPL/LPL"/>
</dbReference>
<proteinExistence type="predicted"/>
<dbReference type="Gene3D" id="3.30.930.10">
    <property type="entry name" value="Bira Bifunctional Protein, Domain 2"/>
    <property type="match status" value="1"/>
</dbReference>
<feature type="domain" description="Anticodon-binding" evidence="1">
    <location>
        <begin position="36"/>
        <end position="122"/>
    </location>
</feature>
<dbReference type="InterPro" id="IPR004154">
    <property type="entry name" value="Anticodon-bd"/>
</dbReference>
<dbReference type="PANTHER" id="PTHR42753">
    <property type="entry name" value="MITOCHONDRIAL RIBOSOME PROTEIN L39/PROLYL-TRNA LIGASE FAMILY MEMBER"/>
    <property type="match status" value="1"/>
</dbReference>
<dbReference type="CDD" id="cd00861">
    <property type="entry name" value="ProRS_anticodon_short"/>
    <property type="match status" value="1"/>
</dbReference>
<reference evidence="2" key="1">
    <citation type="submission" date="2020-05" db="EMBL/GenBank/DDBJ databases">
        <authorList>
            <person name="Chiriac C."/>
            <person name="Salcher M."/>
            <person name="Ghai R."/>
            <person name="Kavagutti S V."/>
        </authorList>
    </citation>
    <scope>NUCLEOTIDE SEQUENCE</scope>
</reference>